<keyword evidence="4" id="KW-0175">Coiled coil</keyword>
<dbReference type="Gene3D" id="2.40.30.170">
    <property type="match status" value="1"/>
</dbReference>
<name>A0A7X9RSS5_9BACT</name>
<gene>
    <name evidence="9" type="ORF">HHU12_00065</name>
</gene>
<dbReference type="Gene3D" id="2.40.50.100">
    <property type="match status" value="1"/>
</dbReference>
<evidence type="ECO:0000256" key="3">
    <source>
        <dbReference type="ARBA" id="ARBA00022448"/>
    </source>
</evidence>
<dbReference type="Gene3D" id="1.10.287.470">
    <property type="entry name" value="Helix hairpin bin"/>
    <property type="match status" value="1"/>
</dbReference>
<dbReference type="InterPro" id="IPR058792">
    <property type="entry name" value="Beta-barrel_RND_2"/>
</dbReference>
<dbReference type="InterPro" id="IPR058625">
    <property type="entry name" value="MdtA-like_BSH"/>
</dbReference>
<dbReference type="PANTHER" id="PTHR30469">
    <property type="entry name" value="MULTIDRUG RESISTANCE PROTEIN MDTA"/>
    <property type="match status" value="1"/>
</dbReference>
<proteinExistence type="inferred from homology"/>
<comment type="caution">
    <text evidence="9">The sequence shown here is derived from an EMBL/GenBank/DDBJ whole genome shotgun (WGS) entry which is preliminary data.</text>
</comment>
<feature type="domain" description="Multidrug resistance protein MdtA-like C-terminal permuted SH3" evidence="8">
    <location>
        <begin position="308"/>
        <end position="371"/>
    </location>
</feature>
<evidence type="ECO:0000256" key="5">
    <source>
        <dbReference type="SAM" id="SignalP"/>
    </source>
</evidence>
<feature type="domain" description="Multidrug resistance protein MdtA-like barrel-sandwich hybrid" evidence="6">
    <location>
        <begin position="97"/>
        <end position="224"/>
    </location>
</feature>
<evidence type="ECO:0000259" key="8">
    <source>
        <dbReference type="Pfam" id="PF25967"/>
    </source>
</evidence>
<dbReference type="InterPro" id="IPR058627">
    <property type="entry name" value="MdtA-like_C"/>
</dbReference>
<evidence type="ECO:0000256" key="4">
    <source>
        <dbReference type="SAM" id="Coils"/>
    </source>
</evidence>
<dbReference type="Gene3D" id="2.40.420.20">
    <property type="match status" value="1"/>
</dbReference>
<evidence type="ECO:0000259" key="6">
    <source>
        <dbReference type="Pfam" id="PF25917"/>
    </source>
</evidence>
<dbReference type="InterPro" id="IPR006143">
    <property type="entry name" value="RND_pump_MFP"/>
</dbReference>
<accession>A0A7X9RSS5</accession>
<evidence type="ECO:0000256" key="1">
    <source>
        <dbReference type="ARBA" id="ARBA00004196"/>
    </source>
</evidence>
<dbReference type="RefSeq" id="WP_169654127.1">
    <property type="nucleotide sequence ID" value="NZ_JABANE010000001.1"/>
</dbReference>
<evidence type="ECO:0000259" key="7">
    <source>
        <dbReference type="Pfam" id="PF25954"/>
    </source>
</evidence>
<dbReference type="PROSITE" id="PS51257">
    <property type="entry name" value="PROKAR_LIPOPROTEIN"/>
    <property type="match status" value="1"/>
</dbReference>
<keyword evidence="10" id="KW-1185">Reference proteome</keyword>
<feature type="coiled-coil region" evidence="4">
    <location>
        <begin position="29"/>
        <end position="56"/>
    </location>
</feature>
<dbReference type="AlphaFoldDB" id="A0A7X9RSS5"/>
<protein>
    <submittedName>
        <fullName evidence="9">Efflux RND transporter periplasmic adaptor subunit</fullName>
    </submittedName>
</protein>
<evidence type="ECO:0000256" key="2">
    <source>
        <dbReference type="ARBA" id="ARBA00009477"/>
    </source>
</evidence>
<organism evidence="9 10">
    <name type="scientific">Flammeovirga aprica JL-4</name>
    <dbReference type="NCBI Taxonomy" id="694437"/>
    <lineage>
        <taxon>Bacteria</taxon>
        <taxon>Pseudomonadati</taxon>
        <taxon>Bacteroidota</taxon>
        <taxon>Cytophagia</taxon>
        <taxon>Cytophagales</taxon>
        <taxon>Flammeovirgaceae</taxon>
        <taxon>Flammeovirga</taxon>
    </lineage>
</organism>
<comment type="subcellular location">
    <subcellularLocation>
        <location evidence="1">Cell envelope</location>
    </subcellularLocation>
</comment>
<reference evidence="9 10" key="1">
    <citation type="submission" date="2020-04" db="EMBL/GenBank/DDBJ databases">
        <title>Flammeovirga sp. SR4, a novel species isolated from seawater.</title>
        <authorList>
            <person name="Wang X."/>
        </authorList>
    </citation>
    <scope>NUCLEOTIDE SEQUENCE [LARGE SCALE GENOMIC DNA]</scope>
    <source>
        <strain evidence="9 10">ATCC 23126</strain>
    </source>
</reference>
<dbReference type="GO" id="GO:1990281">
    <property type="term" value="C:efflux pump complex"/>
    <property type="evidence" value="ECO:0007669"/>
    <property type="project" value="TreeGrafter"/>
</dbReference>
<keyword evidence="3" id="KW-0813">Transport</keyword>
<feature type="domain" description="CusB-like beta-barrel" evidence="7">
    <location>
        <begin position="231"/>
        <end position="302"/>
    </location>
</feature>
<evidence type="ECO:0000313" key="10">
    <source>
        <dbReference type="Proteomes" id="UP000576082"/>
    </source>
</evidence>
<evidence type="ECO:0000313" key="9">
    <source>
        <dbReference type="EMBL" id="NME66349.1"/>
    </source>
</evidence>
<dbReference type="SUPFAM" id="SSF111369">
    <property type="entry name" value="HlyD-like secretion proteins"/>
    <property type="match status" value="1"/>
</dbReference>
<dbReference type="PANTHER" id="PTHR30469:SF15">
    <property type="entry name" value="HLYD FAMILY OF SECRETION PROTEINS"/>
    <property type="match status" value="1"/>
</dbReference>
<feature type="chain" id="PRO_5031367094" evidence="5">
    <location>
        <begin position="20"/>
        <end position="388"/>
    </location>
</feature>
<sequence length="388" mass="43376">MLSRYKLITLLSVASFVSACGGGEDENSIEAKKAQLIEYQQQLVKLESNIHALEAEIKELGGPKAEVNTLKPVTVFDVQSSTFNHFVDVPGDVTSNRNVVVAPETTGRIIRRYVREGAYVKRGQYLAKLDVELVQKQIDEVKTSLELAEVLYEKQDKLWKQGIGSEVQYLQAKNNKESLEAKLESLKEQENKGYVIAPISGKVDEIFMKEGEMGPAGQPYARLVDISNIEVVAEVSEAYSRVVKRGDKVKVKFPMLEIEKDMTVDVVGQTINQVNRTFKIRMRISEKGLDIKPNTMAVVTINDFSQENAVAIPSNLVQKNTKGETFTYILENKDGKQNVVRKVDIETGKSYKGNTMITSGIKSGMRVINKGYSEVINGEQVRIVDYQI</sequence>
<dbReference type="Pfam" id="PF25917">
    <property type="entry name" value="BSH_RND"/>
    <property type="match status" value="1"/>
</dbReference>
<dbReference type="GO" id="GO:0015562">
    <property type="term" value="F:efflux transmembrane transporter activity"/>
    <property type="evidence" value="ECO:0007669"/>
    <property type="project" value="TreeGrafter"/>
</dbReference>
<comment type="similarity">
    <text evidence="2">Belongs to the membrane fusion protein (MFP) (TC 8.A.1) family.</text>
</comment>
<keyword evidence="5" id="KW-0732">Signal</keyword>
<dbReference type="EMBL" id="JABANE010000001">
    <property type="protein sequence ID" value="NME66349.1"/>
    <property type="molecule type" value="Genomic_DNA"/>
</dbReference>
<dbReference type="NCBIfam" id="TIGR01730">
    <property type="entry name" value="RND_mfp"/>
    <property type="match status" value="1"/>
</dbReference>
<dbReference type="Proteomes" id="UP000576082">
    <property type="component" value="Unassembled WGS sequence"/>
</dbReference>
<feature type="signal peptide" evidence="5">
    <location>
        <begin position="1"/>
        <end position="19"/>
    </location>
</feature>
<dbReference type="Pfam" id="PF25954">
    <property type="entry name" value="Beta-barrel_RND_2"/>
    <property type="match status" value="1"/>
</dbReference>
<dbReference type="Pfam" id="PF25967">
    <property type="entry name" value="RND-MFP_C"/>
    <property type="match status" value="1"/>
</dbReference>